<dbReference type="InterPro" id="IPR029069">
    <property type="entry name" value="HotDog_dom_sf"/>
</dbReference>
<keyword evidence="2" id="KW-0378">Hydrolase</keyword>
<protein>
    <submittedName>
        <fullName evidence="3">Thioesterase</fullName>
    </submittedName>
</protein>
<proteinExistence type="inferred from homology"/>
<dbReference type="Pfam" id="PF13279">
    <property type="entry name" value="4HBT_2"/>
    <property type="match status" value="1"/>
</dbReference>
<evidence type="ECO:0000256" key="1">
    <source>
        <dbReference type="ARBA" id="ARBA00005953"/>
    </source>
</evidence>
<dbReference type="InterPro" id="IPR006684">
    <property type="entry name" value="YbgC/YbaW"/>
</dbReference>
<dbReference type="InterPro" id="IPR008272">
    <property type="entry name" value="HB-CoA_thioesterase_AS"/>
</dbReference>
<comment type="caution">
    <text evidence="3">The sequence shown here is derived from an EMBL/GenBank/DDBJ whole genome shotgun (WGS) entry which is preliminary data.</text>
</comment>
<dbReference type="PROSITE" id="PS01328">
    <property type="entry name" value="4HBCOA_THIOESTERASE"/>
    <property type="match status" value="1"/>
</dbReference>
<dbReference type="FunFam" id="3.10.129.10:FF:000004">
    <property type="entry name" value="Tol-pal system-associated acyl-CoA thioesterase"/>
    <property type="match status" value="1"/>
</dbReference>
<sequence length="150" mass="16719">MTSDVLPASGHFEGPDHRFPVRVYFEDTDLSGVVYHANYLRYMERARSDMLRVAGIDQRAAFEAGEGVYAVRDVSLRFAAPARLDDDLVVVSRLTGFRPAAATIQQRVMKGTAILVEASVEAVFITPSGRPRRQPPQWLDIFARLLPQGD</sequence>
<organism evidence="3 4">
    <name type="scientific">Sphingomonas bacterium</name>
    <dbReference type="NCBI Taxonomy" id="1895847"/>
    <lineage>
        <taxon>Bacteria</taxon>
        <taxon>Pseudomonadati</taxon>
        <taxon>Pseudomonadota</taxon>
        <taxon>Alphaproteobacteria</taxon>
        <taxon>Sphingomonadales</taxon>
        <taxon>Sphingomonadaceae</taxon>
        <taxon>Sphingomonas</taxon>
    </lineage>
</organism>
<dbReference type="Proteomes" id="UP000262699">
    <property type="component" value="Unassembled WGS sequence"/>
</dbReference>
<dbReference type="SUPFAM" id="SSF54637">
    <property type="entry name" value="Thioesterase/thiol ester dehydrase-isomerase"/>
    <property type="match status" value="1"/>
</dbReference>
<dbReference type="EMBL" id="DOYJ01000074">
    <property type="protein sequence ID" value="HCB74997.1"/>
    <property type="molecule type" value="Genomic_DNA"/>
</dbReference>
<dbReference type="PANTHER" id="PTHR31793">
    <property type="entry name" value="4-HYDROXYBENZOYL-COA THIOESTERASE FAMILY MEMBER"/>
    <property type="match status" value="1"/>
</dbReference>
<dbReference type="Gene3D" id="3.10.129.10">
    <property type="entry name" value="Hotdog Thioesterase"/>
    <property type="match status" value="1"/>
</dbReference>
<name>A0A3D0W8C8_9SPHN</name>
<dbReference type="AlphaFoldDB" id="A0A3D0W8C8"/>
<dbReference type="CDD" id="cd00586">
    <property type="entry name" value="4HBT"/>
    <property type="match status" value="1"/>
</dbReference>
<comment type="similarity">
    <text evidence="1">Belongs to the 4-hydroxybenzoyl-CoA thioesterase family.</text>
</comment>
<dbReference type="PIRSF" id="PIRSF003230">
    <property type="entry name" value="YbgC"/>
    <property type="match status" value="1"/>
</dbReference>
<evidence type="ECO:0000313" key="4">
    <source>
        <dbReference type="Proteomes" id="UP000262699"/>
    </source>
</evidence>
<dbReference type="InterPro" id="IPR050563">
    <property type="entry name" value="4-hydroxybenzoyl-CoA_TE"/>
</dbReference>
<dbReference type="NCBIfam" id="TIGR00051">
    <property type="entry name" value="YbgC/FadM family acyl-CoA thioesterase"/>
    <property type="match status" value="1"/>
</dbReference>
<gene>
    <name evidence="3" type="ORF">DEP91_02300</name>
</gene>
<dbReference type="PANTHER" id="PTHR31793:SF37">
    <property type="entry name" value="ACYL-COA THIOESTER HYDROLASE YBGC"/>
    <property type="match status" value="1"/>
</dbReference>
<dbReference type="GO" id="GO:0047617">
    <property type="term" value="F:fatty acyl-CoA hydrolase activity"/>
    <property type="evidence" value="ECO:0007669"/>
    <property type="project" value="TreeGrafter"/>
</dbReference>
<evidence type="ECO:0000313" key="3">
    <source>
        <dbReference type="EMBL" id="HCB74997.1"/>
    </source>
</evidence>
<accession>A0A3D0W8C8</accession>
<reference evidence="3 4" key="1">
    <citation type="journal article" date="2018" name="Nat. Biotechnol.">
        <title>A standardized bacterial taxonomy based on genome phylogeny substantially revises the tree of life.</title>
        <authorList>
            <person name="Parks D.H."/>
            <person name="Chuvochina M."/>
            <person name="Waite D.W."/>
            <person name="Rinke C."/>
            <person name="Skarshewski A."/>
            <person name="Chaumeil P.A."/>
            <person name="Hugenholtz P."/>
        </authorList>
    </citation>
    <scope>NUCLEOTIDE SEQUENCE [LARGE SCALE GENOMIC DNA]</scope>
    <source>
        <strain evidence="3">UBA9015</strain>
    </source>
</reference>
<evidence type="ECO:0000256" key="2">
    <source>
        <dbReference type="ARBA" id="ARBA00022801"/>
    </source>
</evidence>